<protein>
    <submittedName>
        <fullName evidence="1">Uncharacterized protein</fullName>
    </submittedName>
</protein>
<evidence type="ECO:0000313" key="1">
    <source>
        <dbReference type="EMBL" id="KKM27610.1"/>
    </source>
</evidence>
<accession>A0A0F9LJK3</accession>
<name>A0A0F9LJK3_9ZZZZ</name>
<gene>
    <name evidence="1" type="ORF">LCGC14_1572930</name>
</gene>
<dbReference type="EMBL" id="LAZR01012288">
    <property type="protein sequence ID" value="KKM27610.1"/>
    <property type="molecule type" value="Genomic_DNA"/>
</dbReference>
<sequence>MSEYFLVEDIKSKKILLLNTKEQIIKYIGFLVKNLDKSSGFKIGVARIDVQDLSKDKLNTWLDMEGLE</sequence>
<proteinExistence type="predicted"/>
<organism evidence="1">
    <name type="scientific">marine sediment metagenome</name>
    <dbReference type="NCBI Taxonomy" id="412755"/>
    <lineage>
        <taxon>unclassified sequences</taxon>
        <taxon>metagenomes</taxon>
        <taxon>ecological metagenomes</taxon>
    </lineage>
</organism>
<dbReference type="AlphaFoldDB" id="A0A0F9LJK3"/>
<reference evidence="1" key="1">
    <citation type="journal article" date="2015" name="Nature">
        <title>Complex archaea that bridge the gap between prokaryotes and eukaryotes.</title>
        <authorList>
            <person name="Spang A."/>
            <person name="Saw J.H."/>
            <person name="Jorgensen S.L."/>
            <person name="Zaremba-Niedzwiedzka K."/>
            <person name="Martijn J."/>
            <person name="Lind A.E."/>
            <person name="van Eijk R."/>
            <person name="Schleper C."/>
            <person name="Guy L."/>
            <person name="Ettema T.J."/>
        </authorList>
    </citation>
    <scope>NUCLEOTIDE SEQUENCE</scope>
</reference>
<comment type="caution">
    <text evidence="1">The sequence shown here is derived from an EMBL/GenBank/DDBJ whole genome shotgun (WGS) entry which is preliminary data.</text>
</comment>